<accession>A0A5J6L3X9</accession>
<dbReference type="KEGG" id="mlz:F6J85_09255"/>
<evidence type="ECO:0000313" key="3">
    <source>
        <dbReference type="Proteomes" id="UP000325516"/>
    </source>
</evidence>
<keyword evidence="3" id="KW-1185">Reference proteome</keyword>
<dbReference type="AlphaFoldDB" id="A0A5J6L3X9"/>
<protein>
    <submittedName>
        <fullName evidence="2">Peptidase M23</fullName>
    </submittedName>
</protein>
<feature type="region of interest" description="Disordered" evidence="1">
    <location>
        <begin position="1"/>
        <end position="32"/>
    </location>
</feature>
<evidence type="ECO:0000313" key="2">
    <source>
        <dbReference type="EMBL" id="QEW03273.1"/>
    </source>
</evidence>
<name>A0A5J6L3X9_9MICO</name>
<proteinExistence type="predicted"/>
<dbReference type="Proteomes" id="UP000325516">
    <property type="component" value="Chromosome"/>
</dbReference>
<organism evidence="2 3">
    <name type="scientific">Microbacterium lushaniae</name>
    <dbReference type="NCBI Taxonomy" id="2614639"/>
    <lineage>
        <taxon>Bacteria</taxon>
        <taxon>Bacillati</taxon>
        <taxon>Actinomycetota</taxon>
        <taxon>Actinomycetes</taxon>
        <taxon>Micrococcales</taxon>
        <taxon>Microbacteriaceae</taxon>
        <taxon>Microbacterium</taxon>
    </lineage>
</organism>
<evidence type="ECO:0000256" key="1">
    <source>
        <dbReference type="SAM" id="MobiDB-lite"/>
    </source>
</evidence>
<feature type="compositionally biased region" description="Low complexity" evidence="1">
    <location>
        <begin position="1"/>
        <end position="10"/>
    </location>
</feature>
<feature type="compositionally biased region" description="Basic residues" evidence="1">
    <location>
        <begin position="11"/>
        <end position="32"/>
    </location>
</feature>
<dbReference type="EMBL" id="CP044232">
    <property type="protein sequence ID" value="QEW03273.1"/>
    <property type="molecule type" value="Genomic_DNA"/>
</dbReference>
<gene>
    <name evidence="2" type="ORF">F6J85_09255</name>
</gene>
<sequence length="238" mass="25596">MTRTGSSSAAARKRARTRTRCRSRRTARARRARRARITVTSIVSTVCVVLIAGVAVLVGTAVQAFEDAAQGLGEIGGDFTAVPLTVAPPPAYDAEQLGNAATIMAAGADMGLSLRDQAIAVMTAMGESSLRNIDYGDWETSGVTNPDGSRTTSIGLFQQQDGWGTREQRLDARTAATLFYAAMLEKVPEPERLQTEPTLIAHRTQINRDPQHYGRYWPIAVRVVEELSGEQIPGVAAP</sequence>
<reference evidence="3" key="1">
    <citation type="submission" date="2019-09" db="EMBL/GenBank/DDBJ databases">
        <title>Mumia zhuanghuii sp. nov. isolated from the intestinal contents of plateau pika (Ochotona curzoniae) in the Qinghai-Tibet plateau of China.</title>
        <authorList>
            <person name="Tian Z."/>
        </authorList>
    </citation>
    <scope>NUCLEOTIDE SEQUENCE [LARGE SCALE GENOMIC DNA]</scope>
    <source>
        <strain evidence="3">L-031</strain>
    </source>
</reference>